<feature type="region of interest" description="Disordered" evidence="1">
    <location>
        <begin position="73"/>
        <end position="112"/>
    </location>
</feature>
<gene>
    <name evidence="2" type="ORF">L202_03580</name>
</gene>
<protein>
    <submittedName>
        <fullName evidence="2">Uncharacterized protein</fullName>
    </submittedName>
</protein>
<evidence type="ECO:0000313" key="3">
    <source>
        <dbReference type="Proteomes" id="UP000094065"/>
    </source>
</evidence>
<evidence type="ECO:0000256" key="1">
    <source>
        <dbReference type="SAM" id="MobiDB-lite"/>
    </source>
</evidence>
<comment type="caution">
    <text evidence="2">The sequence shown here is derived from an EMBL/GenBank/DDBJ whole genome shotgun (WGS) entry which is preliminary data.</text>
</comment>
<dbReference type="RefSeq" id="XP_018994486.1">
    <property type="nucleotide sequence ID" value="XM_019137460.1"/>
</dbReference>
<feature type="compositionally biased region" description="Basic and acidic residues" evidence="1">
    <location>
        <begin position="96"/>
        <end position="112"/>
    </location>
</feature>
<accession>A0A1E3HTF5</accession>
<evidence type="ECO:0000313" key="2">
    <source>
        <dbReference type="EMBL" id="ODN79639.1"/>
    </source>
</evidence>
<organism evidence="2 3">
    <name type="scientific">Cryptococcus amylolentus CBS 6039</name>
    <dbReference type="NCBI Taxonomy" id="1295533"/>
    <lineage>
        <taxon>Eukaryota</taxon>
        <taxon>Fungi</taxon>
        <taxon>Dikarya</taxon>
        <taxon>Basidiomycota</taxon>
        <taxon>Agaricomycotina</taxon>
        <taxon>Tremellomycetes</taxon>
        <taxon>Tremellales</taxon>
        <taxon>Cryptococcaceae</taxon>
        <taxon>Cryptococcus</taxon>
    </lineage>
</organism>
<dbReference type="GeneID" id="30154889"/>
<dbReference type="EMBL" id="AWGJ01000005">
    <property type="protein sequence ID" value="ODN79639.1"/>
    <property type="molecule type" value="Genomic_DNA"/>
</dbReference>
<dbReference type="Proteomes" id="UP000094065">
    <property type="component" value="Unassembled WGS sequence"/>
</dbReference>
<proteinExistence type="predicted"/>
<sequence length="112" mass="12812">MNDDDPATMSTLVHSIWEHFAASISPLHSTLPNTKLQTRDQVQADIRDSSILSDAPQSSWSLLELAQRPRITREQTSHRFATARRSYRAATRPGRLAKEKRGRSECRVKKER</sequence>
<dbReference type="AlphaFoldDB" id="A0A1E3HTF5"/>
<reference evidence="2 3" key="1">
    <citation type="submission" date="2016-06" db="EMBL/GenBank/DDBJ databases">
        <title>Evolution of pathogenesis and genome organization in the Tremellales.</title>
        <authorList>
            <person name="Cuomo C."/>
            <person name="Litvintseva A."/>
            <person name="Heitman J."/>
            <person name="Chen Y."/>
            <person name="Sun S."/>
            <person name="Springer D."/>
            <person name="Dromer F."/>
            <person name="Young S."/>
            <person name="Zeng Q."/>
            <person name="Chapman S."/>
            <person name="Gujja S."/>
            <person name="Saif S."/>
            <person name="Birren B."/>
        </authorList>
    </citation>
    <scope>NUCLEOTIDE SEQUENCE [LARGE SCALE GENOMIC DNA]</scope>
    <source>
        <strain evidence="2 3">CBS 6039</strain>
    </source>
</reference>
<name>A0A1E3HTF5_9TREE</name>
<keyword evidence="3" id="KW-1185">Reference proteome</keyword>